<keyword evidence="1" id="KW-0245">EGF-like domain</keyword>
<reference evidence="4 5" key="1">
    <citation type="submission" date="2024-08" db="EMBL/GenBank/DDBJ databases">
        <authorList>
            <person name="Cucini C."/>
            <person name="Frati F."/>
        </authorList>
    </citation>
    <scope>NUCLEOTIDE SEQUENCE [LARGE SCALE GENOMIC DNA]</scope>
</reference>
<comment type="caution">
    <text evidence="4">The sequence shown here is derived from an EMBL/GenBank/DDBJ whole genome shotgun (WGS) entry which is preliminary data.</text>
</comment>
<evidence type="ECO:0000259" key="3">
    <source>
        <dbReference type="PROSITE" id="PS50026"/>
    </source>
</evidence>
<dbReference type="Proteomes" id="UP001642540">
    <property type="component" value="Unassembled WGS sequence"/>
</dbReference>
<dbReference type="PROSITE" id="PS50026">
    <property type="entry name" value="EGF_3"/>
    <property type="match status" value="1"/>
</dbReference>
<feature type="compositionally biased region" description="Acidic residues" evidence="2">
    <location>
        <begin position="1088"/>
        <end position="1116"/>
    </location>
</feature>
<organism evidence="4 5">
    <name type="scientific">Orchesella dallaii</name>
    <dbReference type="NCBI Taxonomy" id="48710"/>
    <lineage>
        <taxon>Eukaryota</taxon>
        <taxon>Metazoa</taxon>
        <taxon>Ecdysozoa</taxon>
        <taxon>Arthropoda</taxon>
        <taxon>Hexapoda</taxon>
        <taxon>Collembola</taxon>
        <taxon>Entomobryomorpha</taxon>
        <taxon>Entomobryoidea</taxon>
        <taxon>Orchesellidae</taxon>
        <taxon>Orchesellinae</taxon>
        <taxon>Orchesella</taxon>
    </lineage>
</organism>
<feature type="region of interest" description="Disordered" evidence="2">
    <location>
        <begin position="1430"/>
        <end position="1487"/>
    </location>
</feature>
<name>A0ABP1R867_9HEXA</name>
<feature type="compositionally biased region" description="Acidic residues" evidence="2">
    <location>
        <begin position="283"/>
        <end position="293"/>
    </location>
</feature>
<evidence type="ECO:0000256" key="1">
    <source>
        <dbReference type="PROSITE-ProRule" id="PRU00076"/>
    </source>
</evidence>
<feature type="compositionally biased region" description="Acidic residues" evidence="2">
    <location>
        <begin position="229"/>
        <end position="263"/>
    </location>
</feature>
<feature type="compositionally biased region" description="Acidic residues" evidence="2">
    <location>
        <begin position="1127"/>
        <end position="1139"/>
    </location>
</feature>
<sequence length="1655" mass="181035">MPVLSLPLPRLSTGILEYLPIRVPFPFMRIASILPQAINEPIRISLMALFKLAWSAKVQLPVLITVCFMAFDIRLQLEINIFWENNVRQHAHAAYGYQGANNREAGQRRASREDMRRTALMASALYQQQRRRLIQEIRAQQVRQREAARRPSLPLQVKINAPLATAEDSDLEESYDHNNSDAVTCSHASIVTEDGSIETEEETEGGATSETVAKKKKKKCRTCTASQVVDDDDDEDGEDYEDENDDDFDDDTSSDDDDDESDDLGGSSRGGYSSHGGGNGLDDPYDHDDDDLGDNSYGDSGGGYSSPLVVEVEIRHRADTCNTDGEGIPNLVHVLIEMRLRTWAAVFLLLHNLLSSTEGALKKRINYQPTFMSADDVVSYFKSFISKTSSFARVNEAYYSESFSEDLYHKIDNFISSPQYIKWLMKVKEITDKSNPRGGSTLDSYQTSLNAPCNNLTVFTPTLPTIMRNWVGEKTLVLNDLEAWIISNKNMPPSEMCNRFKGLTCQNKIALDPEVDQGKSVEPTNYTTCQCAQDPVNVGFFKPAQRKKEYSELAYPPACYVRPWRPCHYLSMDTSFKSNYYDWHKDLENEKRILAQIMFPIGRTHRCKEDTVCLDMIPGMKRPICWCNANSMDKTCKTPGKFKVPVGTELVNIRKRFVQIIINANDTTSACTPEHNTQVLTLVKFAGKDPTRTGAMEVMKQLADRNSNARICDFRADLMCNPVARTCRGNLNCDQGKIHVGMGVCVVENGFPCQTDEDCVSNAKCKHFKGIAESACVCQEGYGEKCELKKAAFFGTRFLPIVSGFREQNFLKLQIEINSALESWEHTMSLMEGDGCDPSEDKSALELVNFFGSLEEYDMEKGTNMLRKAHQITREISRSCRYSNFLHCDVITSRCVPMHGKKVLSSKPDASGDPNVIVEVGHDEKCIMEMPPVFHSVVNFVCPRGYFCKKSRMDGTCAPDCDSVFAPPNECPKSKPGMLDPEKSSLANEDPGAQVLPREASEMDTTTVADSEDPVDGQQKTEGDNEGEDSQKDSLSSALMEGNEASNEISGPENKEKDDMTKVESNTPNQPGGDTQNDVGGKPPNGMGEDEQNNSEGVTQDDSEGEAQSELGENEQNDLGGDVPNVLDEDSQNDSEEDVQNNMGGDELTSRLLNCAADEIKDPNNPKNCIKCPGGAGPNAFQTTCICLAGFVPDPSGNGVCNHGMGGDTQNTQQLNELNELNSRVLTCAADEIKDPNDPTKCIKCPSGAEPNAFQTTCICLAGFVPDPSGNGVCNPENSGVLACPADEIKDPANPGNCIPCPSGNGHNSDETTCICIPGYVPDPAGTKECKPCSTGHTPDTSNPPMCKICDTGFVVDINNPNVCVECNPNEVTGVEHDVCTPCASDQKPDAKREECVCNVPGQKPDHSGTCNFPTSTDAVTFISVITAAPTTETTTTPTTETTTNTGTTSTTEPYTETTTEPYTGTTTTPSVTETTINPMLNGSSTTDGMTNWTVTYPTRPPAPTPVTNRPPPAGVGTPCISSGDCGSNNNLVCKDRRCACLMGLIVEGGPKESKECRIPLDHLCGETGLKALQSRNPGQPIKKQAVCSHGTTCSKVNDGMYCRQNKDDGYIIIGKHAHEKKGKKNSGNTISMELARGWKQLSALVVGIMLTFYN</sequence>
<evidence type="ECO:0000313" key="4">
    <source>
        <dbReference type="EMBL" id="CAL8122476.1"/>
    </source>
</evidence>
<feature type="disulfide bond" evidence="1">
    <location>
        <begin position="759"/>
        <end position="776"/>
    </location>
</feature>
<feature type="region of interest" description="Disordered" evidence="2">
    <location>
        <begin position="968"/>
        <end position="1146"/>
    </location>
</feature>
<evidence type="ECO:0000313" key="5">
    <source>
        <dbReference type="Proteomes" id="UP001642540"/>
    </source>
</evidence>
<dbReference type="InterPro" id="IPR009030">
    <property type="entry name" value="Growth_fac_rcpt_cys_sf"/>
</dbReference>
<protein>
    <recommendedName>
        <fullName evidence="3">EGF-like domain-containing protein</fullName>
    </recommendedName>
</protein>
<feature type="compositionally biased region" description="Acidic residues" evidence="2">
    <location>
        <begin position="195"/>
        <end position="204"/>
    </location>
</feature>
<feature type="compositionally biased region" description="Basic and acidic residues" evidence="2">
    <location>
        <begin position="1053"/>
        <end position="1062"/>
    </location>
</feature>
<gene>
    <name evidence="4" type="ORF">ODALV1_LOCUS19822</name>
</gene>
<feature type="compositionally biased region" description="Gly residues" evidence="2">
    <location>
        <begin position="267"/>
        <end position="280"/>
    </location>
</feature>
<feature type="region of interest" description="Disordered" evidence="2">
    <location>
        <begin position="191"/>
        <end position="304"/>
    </location>
</feature>
<evidence type="ECO:0000256" key="2">
    <source>
        <dbReference type="SAM" id="MobiDB-lite"/>
    </source>
</evidence>
<dbReference type="SUPFAM" id="SSF57184">
    <property type="entry name" value="Growth factor receptor domain"/>
    <property type="match status" value="1"/>
</dbReference>
<proteinExistence type="predicted"/>
<feature type="compositionally biased region" description="Polar residues" evidence="2">
    <location>
        <begin position="1063"/>
        <end position="1078"/>
    </location>
</feature>
<keyword evidence="1" id="KW-1015">Disulfide bond</keyword>
<feature type="compositionally biased region" description="Low complexity" evidence="2">
    <location>
        <begin position="1430"/>
        <end position="1479"/>
    </location>
</feature>
<keyword evidence="5" id="KW-1185">Reference proteome</keyword>
<dbReference type="InterPro" id="IPR000742">
    <property type="entry name" value="EGF"/>
</dbReference>
<dbReference type="EMBL" id="CAXLJM020000068">
    <property type="protein sequence ID" value="CAL8122476.1"/>
    <property type="molecule type" value="Genomic_DNA"/>
</dbReference>
<accession>A0ABP1R867</accession>
<feature type="domain" description="EGF-like" evidence="3">
    <location>
        <begin position="749"/>
        <end position="787"/>
    </location>
</feature>
<comment type="caution">
    <text evidence="1">Lacks conserved residue(s) required for the propagation of feature annotation.</text>
</comment>